<dbReference type="AlphaFoldDB" id="A0A9D4RCK5"/>
<proteinExistence type="predicted"/>
<dbReference type="EMBL" id="JAIWYP010000002">
    <property type="protein sequence ID" value="KAH3863279.1"/>
    <property type="molecule type" value="Genomic_DNA"/>
</dbReference>
<protein>
    <submittedName>
        <fullName evidence="1">Uncharacterized protein</fullName>
    </submittedName>
</protein>
<evidence type="ECO:0000313" key="1">
    <source>
        <dbReference type="EMBL" id="KAH3863279.1"/>
    </source>
</evidence>
<reference evidence="1" key="2">
    <citation type="submission" date="2020-11" db="EMBL/GenBank/DDBJ databases">
        <authorList>
            <person name="McCartney M.A."/>
            <person name="Auch B."/>
            <person name="Kono T."/>
            <person name="Mallez S."/>
            <person name="Becker A."/>
            <person name="Gohl D.M."/>
            <person name="Silverstein K.A.T."/>
            <person name="Koren S."/>
            <person name="Bechman K.B."/>
            <person name="Herman A."/>
            <person name="Abrahante J.E."/>
            <person name="Garbe J."/>
        </authorList>
    </citation>
    <scope>NUCLEOTIDE SEQUENCE</scope>
    <source>
        <strain evidence="1">Duluth1</strain>
        <tissue evidence="1">Whole animal</tissue>
    </source>
</reference>
<accession>A0A9D4RCK5</accession>
<dbReference type="Proteomes" id="UP000828390">
    <property type="component" value="Unassembled WGS sequence"/>
</dbReference>
<reference evidence="1" key="1">
    <citation type="journal article" date="2019" name="bioRxiv">
        <title>The Genome of the Zebra Mussel, Dreissena polymorpha: A Resource for Invasive Species Research.</title>
        <authorList>
            <person name="McCartney M.A."/>
            <person name="Auch B."/>
            <person name="Kono T."/>
            <person name="Mallez S."/>
            <person name="Zhang Y."/>
            <person name="Obille A."/>
            <person name="Becker A."/>
            <person name="Abrahante J.E."/>
            <person name="Garbe J."/>
            <person name="Badalamenti J.P."/>
            <person name="Herman A."/>
            <person name="Mangelson H."/>
            <person name="Liachko I."/>
            <person name="Sullivan S."/>
            <person name="Sone E.D."/>
            <person name="Koren S."/>
            <person name="Silverstein K.A.T."/>
            <person name="Beckman K.B."/>
            <person name="Gohl D.M."/>
        </authorList>
    </citation>
    <scope>NUCLEOTIDE SEQUENCE</scope>
    <source>
        <strain evidence="1">Duluth1</strain>
        <tissue evidence="1">Whole animal</tissue>
    </source>
</reference>
<sequence>MTASFHPQKKRNNIDIIHCYDTKNNSQEDEKNNLYNRWPTIIQNRQSGLS</sequence>
<comment type="caution">
    <text evidence="1">The sequence shown here is derived from an EMBL/GenBank/DDBJ whole genome shotgun (WGS) entry which is preliminary data.</text>
</comment>
<evidence type="ECO:0000313" key="2">
    <source>
        <dbReference type="Proteomes" id="UP000828390"/>
    </source>
</evidence>
<name>A0A9D4RCK5_DREPO</name>
<keyword evidence="2" id="KW-1185">Reference proteome</keyword>
<organism evidence="1 2">
    <name type="scientific">Dreissena polymorpha</name>
    <name type="common">Zebra mussel</name>
    <name type="synonym">Mytilus polymorpha</name>
    <dbReference type="NCBI Taxonomy" id="45954"/>
    <lineage>
        <taxon>Eukaryota</taxon>
        <taxon>Metazoa</taxon>
        <taxon>Spiralia</taxon>
        <taxon>Lophotrochozoa</taxon>
        <taxon>Mollusca</taxon>
        <taxon>Bivalvia</taxon>
        <taxon>Autobranchia</taxon>
        <taxon>Heteroconchia</taxon>
        <taxon>Euheterodonta</taxon>
        <taxon>Imparidentia</taxon>
        <taxon>Neoheterodontei</taxon>
        <taxon>Myida</taxon>
        <taxon>Dreissenoidea</taxon>
        <taxon>Dreissenidae</taxon>
        <taxon>Dreissena</taxon>
    </lineage>
</organism>
<gene>
    <name evidence="1" type="ORF">DPMN_026260</name>
</gene>